<dbReference type="PROSITE" id="PS51318">
    <property type="entry name" value="TAT"/>
    <property type="match status" value="1"/>
</dbReference>
<evidence type="ECO:0000256" key="1">
    <source>
        <dbReference type="SAM" id="Phobius"/>
    </source>
</evidence>
<organism evidence="3 4">
    <name type="scientific">Sphingomonas colocasiae</name>
    <dbReference type="NCBI Taxonomy" id="1848973"/>
    <lineage>
        <taxon>Bacteria</taxon>
        <taxon>Pseudomonadati</taxon>
        <taxon>Pseudomonadota</taxon>
        <taxon>Alphaproteobacteria</taxon>
        <taxon>Sphingomonadales</taxon>
        <taxon>Sphingomonadaceae</taxon>
        <taxon>Sphingomonas</taxon>
    </lineage>
</organism>
<dbReference type="InterPro" id="IPR052516">
    <property type="entry name" value="N-heterocyclic_Hydroxylase"/>
</dbReference>
<dbReference type="SUPFAM" id="SSF56003">
    <property type="entry name" value="Molybdenum cofactor-binding domain"/>
    <property type="match status" value="2"/>
</dbReference>
<name>A0ABS7PR14_9SPHN</name>
<dbReference type="Gene3D" id="3.90.1170.50">
    <property type="entry name" value="Aldehyde oxidase/xanthine dehydrogenase, a/b hammerhead"/>
    <property type="match status" value="1"/>
</dbReference>
<sequence>MPSRRQILVGGGIGAGLLIAWGVWPRSYAPNLIASTGETIVNGFLKIAESGVVTVVVPQAETGQGVYTALPQILADELGADWRTIAVEAAPINPIYANRLLAGEGVEGHGPDFLSVPIRWAAQEIAMRDALMITGGSSSVRAFEWPLREAGAAARALLCKAAARRWDADWLACDTAEGFVVRGDEKLRFGALAAEAVEFKVPDPIPLRGGLENRLTGKSLPRLDVPAKLDGSAMFAADIRLPDLVYAAIRQGPIGHRGLKGYDRKAADAVTGVLAVVDTPRWVATVATNWWAANRALDAMRPRFAMPAESADSGAIADSLRGAIDGDGVRFASAGDLAAAYRGKTVHTADYSVGLAVHAPLETLCATAHLRGDRLELWIPTQAPGLARAAAARALEISEANVTVHPMLVGGSFGRLLENEAAGQAAILAAKMRRPVQLVWSRAEDIAHDLYRPPAFARMSAQLGPGGLVQGWLAKIAAPATALEQSHRMFAGNPGLRGLIPDADGADRVAVAGAVPPYGFPAFAVDHHPVEIAVPTGHWRSGAHSYTAFFTECFIDELAQEAGLDPLGFRMQMLGSNPRLARCLSTVSAKGGWEGGGGGSGQGLACHSMAGSHIALLAEAHVDAAQKVIVDRVIAVADCGRVINPDLVRQQIEGGILFGIAAATGAPIAIERGQAVPRNFAQLEVPRLATAPEIRIELIRSAEPAGGASEIAVPPIAPAIANAIAAASGRRLRTLPLSLGEL</sequence>
<evidence type="ECO:0000313" key="3">
    <source>
        <dbReference type="EMBL" id="MBY8823777.1"/>
    </source>
</evidence>
<dbReference type="Pfam" id="PF02738">
    <property type="entry name" value="MoCoBD_1"/>
    <property type="match status" value="1"/>
</dbReference>
<comment type="caution">
    <text evidence="3">The sequence shown here is derived from an EMBL/GenBank/DDBJ whole genome shotgun (WGS) entry which is preliminary data.</text>
</comment>
<dbReference type="PIRSF" id="PIRSF036389">
    <property type="entry name" value="IOR_B"/>
    <property type="match status" value="1"/>
</dbReference>
<dbReference type="Proteomes" id="UP000706039">
    <property type="component" value="Unassembled WGS sequence"/>
</dbReference>
<feature type="domain" description="Aldehyde oxidase/xanthine dehydrogenase a/b hammerhead" evidence="2">
    <location>
        <begin position="230"/>
        <end position="308"/>
    </location>
</feature>
<keyword evidence="1" id="KW-1133">Transmembrane helix</keyword>
<dbReference type="Gene3D" id="3.30.365.10">
    <property type="entry name" value="Aldehyde oxidase/xanthine dehydrogenase, molybdopterin binding domain"/>
    <property type="match status" value="4"/>
</dbReference>
<dbReference type="InterPro" id="IPR037165">
    <property type="entry name" value="AldOxase/xan_DH_Mopterin-bd_sf"/>
</dbReference>
<dbReference type="SMART" id="SM01008">
    <property type="entry name" value="Ald_Xan_dh_C"/>
    <property type="match status" value="1"/>
</dbReference>
<feature type="transmembrane region" description="Helical" evidence="1">
    <location>
        <begin position="7"/>
        <end position="24"/>
    </location>
</feature>
<dbReference type="InterPro" id="IPR008274">
    <property type="entry name" value="AldOxase/xan_DH_MoCoBD1"/>
</dbReference>
<dbReference type="InterPro" id="IPR006311">
    <property type="entry name" value="TAT_signal"/>
</dbReference>
<keyword evidence="1" id="KW-0812">Transmembrane</keyword>
<evidence type="ECO:0000259" key="2">
    <source>
        <dbReference type="SMART" id="SM01008"/>
    </source>
</evidence>
<reference evidence="3 4" key="1">
    <citation type="submission" date="2021-08" db="EMBL/GenBank/DDBJ databases">
        <authorList>
            <person name="Tuo L."/>
        </authorList>
    </citation>
    <scope>NUCLEOTIDE SEQUENCE [LARGE SCALE GENOMIC DNA]</scope>
    <source>
        <strain evidence="3 4">JCM 31229</strain>
    </source>
</reference>
<keyword evidence="4" id="KW-1185">Reference proteome</keyword>
<dbReference type="PANTHER" id="PTHR47495:SF1">
    <property type="entry name" value="BLL3820 PROTEIN"/>
    <property type="match status" value="1"/>
</dbReference>
<dbReference type="InterPro" id="IPR000674">
    <property type="entry name" value="Ald_Oxase/Xan_DH_a/b"/>
</dbReference>
<protein>
    <submittedName>
        <fullName evidence="3">Molybdopterin-dependent oxidoreductase</fullName>
    </submittedName>
</protein>
<dbReference type="InterPro" id="IPR012368">
    <property type="entry name" value="OxRdtase_Mopterin-bd_su_IorB"/>
</dbReference>
<dbReference type="Pfam" id="PF20256">
    <property type="entry name" value="MoCoBD_2"/>
    <property type="match status" value="1"/>
</dbReference>
<dbReference type="PANTHER" id="PTHR47495">
    <property type="entry name" value="ALDEHYDE DEHYDROGENASE"/>
    <property type="match status" value="1"/>
</dbReference>
<dbReference type="RefSeq" id="WP_222990885.1">
    <property type="nucleotide sequence ID" value="NZ_JAINVV010000007.1"/>
</dbReference>
<evidence type="ECO:0000313" key="4">
    <source>
        <dbReference type="Proteomes" id="UP000706039"/>
    </source>
</evidence>
<dbReference type="InterPro" id="IPR046867">
    <property type="entry name" value="AldOxase/xan_DH_MoCoBD2"/>
</dbReference>
<dbReference type="EMBL" id="JAINVV010000007">
    <property type="protein sequence ID" value="MBY8823777.1"/>
    <property type="molecule type" value="Genomic_DNA"/>
</dbReference>
<gene>
    <name evidence="3" type="ORF">K7G82_15840</name>
</gene>
<proteinExistence type="predicted"/>
<keyword evidence="1" id="KW-0472">Membrane</keyword>
<accession>A0ABS7PR14</accession>